<dbReference type="AlphaFoldDB" id="E7GIS3"/>
<keyword evidence="3" id="KW-0902">Two-component regulatory system</keyword>
<dbReference type="eggNOG" id="COG0745">
    <property type="taxonomic scope" value="Bacteria"/>
</dbReference>
<dbReference type="SUPFAM" id="SSF52172">
    <property type="entry name" value="CheY-like"/>
    <property type="match status" value="1"/>
</dbReference>
<accession>E7GIS3</accession>
<dbReference type="PROSITE" id="PS50110">
    <property type="entry name" value="RESPONSE_REGULATORY"/>
    <property type="match status" value="1"/>
</dbReference>
<keyword evidence="5" id="KW-0238">DNA-binding</keyword>
<dbReference type="PANTHER" id="PTHR48111">
    <property type="entry name" value="REGULATOR OF RPOS"/>
    <property type="match status" value="1"/>
</dbReference>
<keyword evidence="2 8" id="KW-0597">Phosphoprotein</keyword>
<comment type="caution">
    <text evidence="10">The sequence shown here is derived from an EMBL/GenBank/DDBJ whole genome shotgun (WGS) entry which is preliminary data.</text>
</comment>
<evidence type="ECO:0000256" key="7">
    <source>
        <dbReference type="ARBA" id="ARBA00024867"/>
    </source>
</evidence>
<dbReference type="STRING" id="1512.GCA_900049235_00899"/>
<feature type="modified residue" description="4-aspartylphosphate" evidence="8">
    <location>
        <position position="56"/>
    </location>
</feature>
<evidence type="ECO:0000259" key="9">
    <source>
        <dbReference type="PROSITE" id="PS50110"/>
    </source>
</evidence>
<evidence type="ECO:0000313" key="10">
    <source>
        <dbReference type="EMBL" id="EGA95335.1"/>
    </source>
</evidence>
<dbReference type="GO" id="GO:0000156">
    <property type="term" value="F:phosphorelay response regulator activity"/>
    <property type="evidence" value="ECO:0007669"/>
    <property type="project" value="TreeGrafter"/>
</dbReference>
<evidence type="ECO:0000256" key="6">
    <source>
        <dbReference type="ARBA" id="ARBA00023163"/>
    </source>
</evidence>
<feature type="domain" description="Response regulatory" evidence="9">
    <location>
        <begin position="5"/>
        <end position="83"/>
    </location>
</feature>
<comment type="function">
    <text evidence="7">May play the central regulatory role in sporulation. It may be an element of the effector pathway responsible for the activation of sporulation genes in response to nutritional stress. Spo0A may act in concert with spo0H (a sigma factor) to control the expression of some genes that are critical to the sporulation process.</text>
</comment>
<proteinExistence type="predicted"/>
<dbReference type="InterPro" id="IPR001789">
    <property type="entry name" value="Sig_transdc_resp-reg_receiver"/>
</dbReference>
<dbReference type="HOGENOM" id="CLU_000445_69_9_9"/>
<dbReference type="PANTHER" id="PTHR48111:SF1">
    <property type="entry name" value="TWO-COMPONENT RESPONSE REGULATOR ORR33"/>
    <property type="match status" value="1"/>
</dbReference>
<keyword evidence="4" id="KW-0805">Transcription regulation</keyword>
<evidence type="ECO:0000313" key="11">
    <source>
        <dbReference type="Proteomes" id="UP000002970"/>
    </source>
</evidence>
<evidence type="ECO:0000256" key="4">
    <source>
        <dbReference type="ARBA" id="ARBA00023015"/>
    </source>
</evidence>
<keyword evidence="6" id="KW-0804">Transcription</keyword>
<dbReference type="EMBL" id="ADLQ01000019">
    <property type="protein sequence ID" value="EGA95335.1"/>
    <property type="molecule type" value="Genomic_DNA"/>
</dbReference>
<dbReference type="InterPro" id="IPR039420">
    <property type="entry name" value="WalR-like"/>
</dbReference>
<dbReference type="Gene3D" id="3.40.50.2300">
    <property type="match status" value="1"/>
</dbReference>
<evidence type="ECO:0000256" key="8">
    <source>
        <dbReference type="PROSITE-ProRule" id="PRU00169"/>
    </source>
</evidence>
<gene>
    <name evidence="10" type="ORF">HMPREF9474_00816</name>
</gene>
<evidence type="ECO:0000256" key="1">
    <source>
        <dbReference type="ARBA" id="ARBA00018672"/>
    </source>
</evidence>
<dbReference type="InterPro" id="IPR011006">
    <property type="entry name" value="CheY-like_superfamily"/>
</dbReference>
<dbReference type="Proteomes" id="UP000002970">
    <property type="component" value="Unassembled WGS sequence"/>
</dbReference>
<dbReference type="GO" id="GO:0005829">
    <property type="term" value="C:cytosol"/>
    <property type="evidence" value="ECO:0007669"/>
    <property type="project" value="TreeGrafter"/>
</dbReference>
<evidence type="ECO:0000256" key="5">
    <source>
        <dbReference type="ARBA" id="ARBA00023125"/>
    </source>
</evidence>
<evidence type="ECO:0000256" key="2">
    <source>
        <dbReference type="ARBA" id="ARBA00022553"/>
    </source>
</evidence>
<keyword evidence="11" id="KW-1185">Reference proteome</keyword>
<protein>
    <recommendedName>
        <fullName evidence="1">Stage 0 sporulation protein A homolog</fullName>
    </recommendedName>
</protein>
<evidence type="ECO:0000256" key="3">
    <source>
        <dbReference type="ARBA" id="ARBA00023012"/>
    </source>
</evidence>
<reference evidence="10 11" key="1">
    <citation type="submission" date="2010-12" db="EMBL/GenBank/DDBJ databases">
        <title>The Genome Sequence of Clostridium symbiosum strain WAL-14163.</title>
        <authorList>
            <person name="Earl A."/>
            <person name="Ward D."/>
            <person name="Feldgarden M."/>
            <person name="Gevers D."/>
            <person name="Finegold S.M."/>
            <person name="Summanen P.H."/>
            <person name="Molitoris D.R."/>
            <person name="Vaisanen M.L."/>
            <person name="Daigneault M."/>
            <person name="Young S.K."/>
            <person name="Zeng Q."/>
            <person name="Gargeya S."/>
            <person name="Fitzgerald M."/>
            <person name="Haas B."/>
            <person name="Abouelleil A."/>
            <person name="Alvarado L."/>
            <person name="Arachchi H.M."/>
            <person name="Berlin A."/>
            <person name="Brown A."/>
            <person name="Chapman S.B."/>
            <person name="Chen Z."/>
            <person name="Dunbar C."/>
            <person name="Freedman E."/>
            <person name="Gearin G."/>
            <person name="Gellesch M."/>
            <person name="Goldberg J."/>
            <person name="Griggs A."/>
            <person name="Gujja S."/>
            <person name="Heilman E."/>
            <person name="Heiman D."/>
            <person name="Howarth C."/>
            <person name="Larson L."/>
            <person name="Lui A."/>
            <person name="MacDonald P.J.P."/>
            <person name="Mehta T."/>
            <person name="Montmayeur A."/>
            <person name="Murphy C."/>
            <person name="Neiman D."/>
            <person name="Pearson M."/>
            <person name="Priest M."/>
            <person name="Roberts A."/>
            <person name="Saif S."/>
            <person name="Shea T."/>
            <person name="Shenoy N."/>
            <person name="Sisk P."/>
            <person name="Stolte C."/>
            <person name="Sykes S."/>
            <person name="White J."/>
            <person name="Yandava C."/>
            <person name="Nusbaum C."/>
            <person name="Birren B."/>
        </authorList>
    </citation>
    <scope>NUCLEOTIDE SEQUENCE [LARGE SCALE GENOMIC DNA]</scope>
    <source>
        <strain evidence="10 11">WAL-14163</strain>
    </source>
</reference>
<dbReference type="GO" id="GO:0006355">
    <property type="term" value="P:regulation of DNA-templated transcription"/>
    <property type="evidence" value="ECO:0007669"/>
    <property type="project" value="TreeGrafter"/>
</dbReference>
<dbReference type="GO" id="GO:0000976">
    <property type="term" value="F:transcription cis-regulatory region binding"/>
    <property type="evidence" value="ECO:0007669"/>
    <property type="project" value="TreeGrafter"/>
</dbReference>
<name>E7GIS3_CLOS6</name>
<sequence length="83" mass="9290">MDKNKILIIEDEAAIRELLCMNLEAVGYETDTACDGMQAELKIEEDRGGYDLALVDVMLPGRDGFDLIGGLNKKRDSLHISYR</sequence>
<dbReference type="Pfam" id="PF00072">
    <property type="entry name" value="Response_reg"/>
    <property type="match status" value="1"/>
</dbReference>
<organism evidence="10 11">
    <name type="scientific">Clostridium symbiosum (strain WAL-14163)</name>
    <dbReference type="NCBI Taxonomy" id="742740"/>
    <lineage>
        <taxon>Bacteria</taxon>
        <taxon>Bacillati</taxon>
        <taxon>Bacillota</taxon>
        <taxon>Clostridia</taxon>
        <taxon>Lachnospirales</taxon>
        <taxon>Lachnospiraceae</taxon>
        <taxon>Otoolea</taxon>
    </lineage>
</organism>
<dbReference type="GO" id="GO:0032993">
    <property type="term" value="C:protein-DNA complex"/>
    <property type="evidence" value="ECO:0007669"/>
    <property type="project" value="TreeGrafter"/>
</dbReference>